<evidence type="ECO:0000259" key="4">
    <source>
        <dbReference type="Pfam" id="PF00150"/>
    </source>
</evidence>
<evidence type="ECO:0000313" key="6">
    <source>
        <dbReference type="Proteomes" id="UP001156690"/>
    </source>
</evidence>
<organism evidence="5 6">
    <name type="scientific">Vibrio penaeicida</name>
    <dbReference type="NCBI Taxonomy" id="104609"/>
    <lineage>
        <taxon>Bacteria</taxon>
        <taxon>Pseudomonadati</taxon>
        <taxon>Pseudomonadota</taxon>
        <taxon>Gammaproteobacteria</taxon>
        <taxon>Vibrionales</taxon>
        <taxon>Vibrionaceae</taxon>
        <taxon>Vibrio</taxon>
    </lineage>
</organism>
<comment type="similarity">
    <text evidence="3">Belongs to the glycosyl hydrolase 5 (cellulase A) family.</text>
</comment>
<proteinExistence type="inferred from homology"/>
<feature type="domain" description="Glycoside hydrolase family 5" evidence="4">
    <location>
        <begin position="40"/>
        <end position="307"/>
    </location>
</feature>
<sequence>MEDERKLERWSKEKVNKWWKSQPLLCGFNYLPRTAVNWNEMWSENTFDLPTIEQELSWAKHVGFNCVRTNLPFLEWQKDSKALLSRVDDFLAVCARFELKVILTLLDDCEFGGEPGHTGIQKAPIPRVHNSRGVGSPGRNMVMDTSKWLFIERYVTDIIAQFSDDQRVIMWDLYNEPTNRMIFTQFGEFEFTEELEQYSQSLAKYCFQWARQVSPEQPLTIGAWHVPTDNAGETAYLHPTDKMCLELSDVITFHAYVNPQEMQKIVQRLAVLDRPMYCTEWLARHCDSNYASILPIMQKYSVGVMQWGLVRGKIQTSLPWPSIEVNQDDESLWFHDFLDEMGHPYSEEEVDLVRQFSFGSHCDEAP</sequence>
<keyword evidence="2 3" id="KW-0326">Glycosidase</keyword>
<gene>
    <name evidence="5" type="ORF">GCM10007932_52310</name>
</gene>
<dbReference type="Gene3D" id="3.20.20.80">
    <property type="entry name" value="Glycosidases"/>
    <property type="match status" value="1"/>
</dbReference>
<dbReference type="EMBL" id="BSNX01000075">
    <property type="protein sequence ID" value="GLQ75868.1"/>
    <property type="molecule type" value="Genomic_DNA"/>
</dbReference>
<keyword evidence="6" id="KW-1185">Reference proteome</keyword>
<reference evidence="6" key="1">
    <citation type="journal article" date="2019" name="Int. J. Syst. Evol. Microbiol.">
        <title>The Global Catalogue of Microorganisms (GCM) 10K type strain sequencing project: providing services to taxonomists for standard genome sequencing and annotation.</title>
        <authorList>
            <consortium name="The Broad Institute Genomics Platform"/>
            <consortium name="The Broad Institute Genome Sequencing Center for Infectious Disease"/>
            <person name="Wu L."/>
            <person name="Ma J."/>
        </authorList>
    </citation>
    <scope>NUCLEOTIDE SEQUENCE [LARGE SCALE GENOMIC DNA]</scope>
    <source>
        <strain evidence="6">NBRC 15640</strain>
    </source>
</reference>
<dbReference type="AlphaFoldDB" id="A0AAV5NZ86"/>
<keyword evidence="1 3" id="KW-0378">Hydrolase</keyword>
<dbReference type="GO" id="GO:0004553">
    <property type="term" value="F:hydrolase activity, hydrolyzing O-glycosyl compounds"/>
    <property type="evidence" value="ECO:0007669"/>
    <property type="project" value="InterPro"/>
</dbReference>
<dbReference type="Pfam" id="PF00150">
    <property type="entry name" value="Cellulase"/>
    <property type="match status" value="1"/>
</dbReference>
<evidence type="ECO:0000256" key="2">
    <source>
        <dbReference type="ARBA" id="ARBA00023295"/>
    </source>
</evidence>
<name>A0AAV5NZ86_9VIBR</name>
<evidence type="ECO:0000256" key="1">
    <source>
        <dbReference type="ARBA" id="ARBA00022801"/>
    </source>
</evidence>
<dbReference type="GO" id="GO:0000272">
    <property type="term" value="P:polysaccharide catabolic process"/>
    <property type="evidence" value="ECO:0007669"/>
    <property type="project" value="InterPro"/>
</dbReference>
<accession>A0AAV5NZ86</accession>
<dbReference type="InterPro" id="IPR001547">
    <property type="entry name" value="Glyco_hydro_5"/>
</dbReference>
<comment type="caution">
    <text evidence="5">The sequence shown here is derived from an EMBL/GenBank/DDBJ whole genome shotgun (WGS) entry which is preliminary data.</text>
</comment>
<protein>
    <recommendedName>
        <fullName evidence="4">Glycoside hydrolase family 5 domain-containing protein</fullName>
    </recommendedName>
</protein>
<evidence type="ECO:0000256" key="3">
    <source>
        <dbReference type="RuleBase" id="RU361153"/>
    </source>
</evidence>
<dbReference type="RefSeq" id="WP_126607586.1">
    <property type="nucleotide sequence ID" value="NZ_AP025145.1"/>
</dbReference>
<dbReference type="InterPro" id="IPR017853">
    <property type="entry name" value="GH"/>
</dbReference>
<dbReference type="SUPFAM" id="SSF51445">
    <property type="entry name" value="(Trans)glycosidases"/>
    <property type="match status" value="1"/>
</dbReference>
<dbReference type="Proteomes" id="UP001156690">
    <property type="component" value="Unassembled WGS sequence"/>
</dbReference>
<evidence type="ECO:0000313" key="5">
    <source>
        <dbReference type="EMBL" id="GLQ75868.1"/>
    </source>
</evidence>